<proteinExistence type="predicted"/>
<dbReference type="Pfam" id="PF00440">
    <property type="entry name" value="TetR_N"/>
    <property type="match status" value="1"/>
</dbReference>
<dbReference type="InterPro" id="IPR009057">
    <property type="entry name" value="Homeodomain-like_sf"/>
</dbReference>
<keyword evidence="3" id="KW-0804">Transcription</keyword>
<dbReference type="SUPFAM" id="SSF46689">
    <property type="entry name" value="Homeodomain-like"/>
    <property type="match status" value="1"/>
</dbReference>
<dbReference type="InterPro" id="IPR001647">
    <property type="entry name" value="HTH_TetR"/>
</dbReference>
<protein>
    <submittedName>
        <fullName evidence="6">TetR family transcriptional regulator</fullName>
    </submittedName>
</protein>
<keyword evidence="1" id="KW-0805">Transcription regulation</keyword>
<gene>
    <name evidence="6" type="ORF">ACFFGN_21540</name>
</gene>
<evidence type="ECO:0000259" key="5">
    <source>
        <dbReference type="PROSITE" id="PS50977"/>
    </source>
</evidence>
<evidence type="ECO:0000313" key="6">
    <source>
        <dbReference type="EMBL" id="MFC0626678.1"/>
    </source>
</evidence>
<reference evidence="6 7" key="1">
    <citation type="submission" date="2024-09" db="EMBL/GenBank/DDBJ databases">
        <authorList>
            <person name="Sun Q."/>
            <person name="Mori K."/>
        </authorList>
    </citation>
    <scope>NUCLEOTIDE SEQUENCE [LARGE SCALE GENOMIC DNA]</scope>
    <source>
        <strain evidence="6 7">CGMCC 1.15906</strain>
    </source>
</reference>
<dbReference type="InterPro" id="IPR050109">
    <property type="entry name" value="HTH-type_TetR-like_transc_reg"/>
</dbReference>
<dbReference type="Proteomes" id="UP001589890">
    <property type="component" value="Unassembled WGS sequence"/>
</dbReference>
<evidence type="ECO:0000313" key="7">
    <source>
        <dbReference type="Proteomes" id="UP001589890"/>
    </source>
</evidence>
<evidence type="ECO:0000256" key="4">
    <source>
        <dbReference type="PROSITE-ProRule" id="PRU00335"/>
    </source>
</evidence>
<dbReference type="RefSeq" id="WP_380050567.1">
    <property type="nucleotide sequence ID" value="NZ_JBHLTC010000028.1"/>
</dbReference>
<evidence type="ECO:0000256" key="3">
    <source>
        <dbReference type="ARBA" id="ARBA00023163"/>
    </source>
</evidence>
<comment type="caution">
    <text evidence="6">The sequence shown here is derived from an EMBL/GenBank/DDBJ whole genome shotgun (WGS) entry which is preliminary data.</text>
</comment>
<sequence>MSVQPKRSTGRDPRSILAIAAEVLLADPTASLADVAAAAGVGRTTLHHRFPTRHDLLVALAHDSLDQCAEAIDASGLVAIDEGSTPAELRAALRKLVDVLIPLGPRIALLVRQPSLDKEKDLEERLARLDAPVETFCGFAQKAGVLRSDQTVWWQVQSVYALTYLAWEGIAAGRIAPLDATELTLDTFLTGTGAR</sequence>
<evidence type="ECO:0000256" key="2">
    <source>
        <dbReference type="ARBA" id="ARBA00023125"/>
    </source>
</evidence>
<dbReference type="EMBL" id="JBHLTC010000028">
    <property type="protein sequence ID" value="MFC0626678.1"/>
    <property type="molecule type" value="Genomic_DNA"/>
</dbReference>
<feature type="DNA-binding region" description="H-T-H motif" evidence="4">
    <location>
        <begin position="31"/>
        <end position="50"/>
    </location>
</feature>
<dbReference type="PROSITE" id="PS50977">
    <property type="entry name" value="HTH_TETR_2"/>
    <property type="match status" value="1"/>
</dbReference>
<keyword evidence="2 4" id="KW-0238">DNA-binding</keyword>
<accession>A0ABV6QPX7</accession>
<name>A0ABV6QPX7_9ACTN</name>
<dbReference type="Gene3D" id="1.10.357.10">
    <property type="entry name" value="Tetracycline Repressor, domain 2"/>
    <property type="match status" value="1"/>
</dbReference>
<organism evidence="6 7">
    <name type="scientific">Kribbella deserti</name>
    <dbReference type="NCBI Taxonomy" id="1926257"/>
    <lineage>
        <taxon>Bacteria</taxon>
        <taxon>Bacillati</taxon>
        <taxon>Actinomycetota</taxon>
        <taxon>Actinomycetes</taxon>
        <taxon>Propionibacteriales</taxon>
        <taxon>Kribbellaceae</taxon>
        <taxon>Kribbella</taxon>
    </lineage>
</organism>
<feature type="domain" description="HTH tetR-type" evidence="5">
    <location>
        <begin position="10"/>
        <end position="68"/>
    </location>
</feature>
<evidence type="ECO:0000256" key="1">
    <source>
        <dbReference type="ARBA" id="ARBA00023015"/>
    </source>
</evidence>
<keyword evidence="7" id="KW-1185">Reference proteome</keyword>
<dbReference type="PANTHER" id="PTHR30055">
    <property type="entry name" value="HTH-TYPE TRANSCRIPTIONAL REGULATOR RUTR"/>
    <property type="match status" value="1"/>
</dbReference>
<dbReference type="PANTHER" id="PTHR30055:SF234">
    <property type="entry name" value="HTH-TYPE TRANSCRIPTIONAL REGULATOR BETI"/>
    <property type="match status" value="1"/>
</dbReference>